<dbReference type="KEGG" id="pmad:BAY61_09650"/>
<evidence type="ECO:0000313" key="3">
    <source>
        <dbReference type="Proteomes" id="UP000199494"/>
    </source>
</evidence>
<gene>
    <name evidence="2" type="ORF">SAMN05421630_101291</name>
</gene>
<evidence type="ECO:0008006" key="4">
    <source>
        <dbReference type="Google" id="ProtNLM"/>
    </source>
</evidence>
<evidence type="ECO:0000256" key="1">
    <source>
        <dbReference type="SAM" id="MobiDB-lite"/>
    </source>
</evidence>
<sequence length="106" mass="11512">MPTTTTAERVRAALSDADFPAEKPDLMRCAEKTGADRNTVAALGAMPPVLYENLTEVMRSVPLDQGDSAAEEAPRRREHDKPGLAQREKDISGHPIIDELGENRGS</sequence>
<evidence type="ECO:0000313" key="2">
    <source>
        <dbReference type="EMBL" id="SDC06556.1"/>
    </source>
</evidence>
<proteinExistence type="predicted"/>
<dbReference type="Proteomes" id="UP000199494">
    <property type="component" value="Unassembled WGS sequence"/>
</dbReference>
<dbReference type="RefSeq" id="WP_091798550.1">
    <property type="nucleotide sequence ID" value="NZ_CP016353.1"/>
</dbReference>
<name>A0A222VZB1_9PSEU</name>
<dbReference type="AlphaFoldDB" id="A0A222VZB1"/>
<keyword evidence="3" id="KW-1185">Reference proteome</keyword>
<dbReference type="InterPro" id="IPR021527">
    <property type="entry name" value="DUF2795"/>
</dbReference>
<dbReference type="Pfam" id="PF11387">
    <property type="entry name" value="DUF2795"/>
    <property type="match status" value="1"/>
</dbReference>
<dbReference type="OrthoDB" id="5116616at2"/>
<feature type="compositionally biased region" description="Basic and acidic residues" evidence="1">
    <location>
        <begin position="72"/>
        <end position="92"/>
    </location>
</feature>
<reference evidence="2 3" key="1">
    <citation type="submission" date="2016-10" db="EMBL/GenBank/DDBJ databases">
        <authorList>
            <person name="de Groot N.N."/>
        </authorList>
    </citation>
    <scope>NUCLEOTIDE SEQUENCE [LARGE SCALE GENOMIC DNA]</scope>
    <source>
        <strain evidence="2 3">CGMCC 4.5506</strain>
    </source>
</reference>
<protein>
    <recommendedName>
        <fullName evidence="4">DUF2795 domain-containing protein</fullName>
    </recommendedName>
</protein>
<accession>A0A222VZB1</accession>
<feature type="region of interest" description="Disordered" evidence="1">
    <location>
        <begin position="61"/>
        <end position="106"/>
    </location>
</feature>
<organism evidence="2 3">
    <name type="scientific">Prauserella marina</name>
    <dbReference type="NCBI Taxonomy" id="530584"/>
    <lineage>
        <taxon>Bacteria</taxon>
        <taxon>Bacillati</taxon>
        <taxon>Actinomycetota</taxon>
        <taxon>Actinomycetes</taxon>
        <taxon>Pseudonocardiales</taxon>
        <taxon>Pseudonocardiaceae</taxon>
        <taxon>Prauserella</taxon>
    </lineage>
</organism>
<dbReference type="EMBL" id="FMZE01000001">
    <property type="protein sequence ID" value="SDC06556.1"/>
    <property type="molecule type" value="Genomic_DNA"/>
</dbReference>